<dbReference type="AlphaFoldDB" id="A0AAD5WP78"/>
<dbReference type="InterPro" id="IPR036420">
    <property type="entry name" value="BRCT_dom_sf"/>
</dbReference>
<feature type="compositionally biased region" description="Basic and acidic residues" evidence="1">
    <location>
        <begin position="117"/>
        <end position="128"/>
    </location>
</feature>
<protein>
    <recommendedName>
        <fullName evidence="2">BRCT domain-containing protein</fullName>
    </recommendedName>
</protein>
<evidence type="ECO:0000256" key="1">
    <source>
        <dbReference type="SAM" id="MobiDB-lite"/>
    </source>
</evidence>
<dbReference type="GO" id="GO:0042276">
    <property type="term" value="P:error-prone translesion synthesis"/>
    <property type="evidence" value="ECO:0007669"/>
    <property type="project" value="TreeGrafter"/>
</dbReference>
<dbReference type="SUPFAM" id="SSF52113">
    <property type="entry name" value="BRCT domain"/>
    <property type="match status" value="1"/>
</dbReference>
<gene>
    <name evidence="3" type="ORF">MKZ38_005569</name>
</gene>
<dbReference type="EMBL" id="JAKWBI020000333">
    <property type="protein sequence ID" value="KAJ2896414.1"/>
    <property type="molecule type" value="Genomic_DNA"/>
</dbReference>
<proteinExistence type="predicted"/>
<accession>A0AAD5WP78</accession>
<keyword evidence="4" id="KW-1185">Reference proteome</keyword>
<dbReference type="PROSITE" id="PS50172">
    <property type="entry name" value="BRCT"/>
    <property type="match status" value="1"/>
</dbReference>
<dbReference type="Pfam" id="PF00533">
    <property type="entry name" value="BRCT"/>
    <property type="match status" value="1"/>
</dbReference>
<evidence type="ECO:0000259" key="2">
    <source>
        <dbReference type="PROSITE" id="PS50172"/>
    </source>
</evidence>
<dbReference type="GO" id="GO:0017125">
    <property type="term" value="F:deoxycytidyl transferase activity"/>
    <property type="evidence" value="ECO:0007669"/>
    <property type="project" value="TreeGrafter"/>
</dbReference>
<feature type="domain" description="BRCT" evidence="2">
    <location>
        <begin position="178"/>
        <end position="283"/>
    </location>
</feature>
<evidence type="ECO:0000313" key="4">
    <source>
        <dbReference type="Proteomes" id="UP001201980"/>
    </source>
</evidence>
<comment type="caution">
    <text evidence="3">The sequence shown here is derived from an EMBL/GenBank/DDBJ whole genome shotgun (WGS) entry which is preliminary data.</text>
</comment>
<feature type="region of interest" description="Disordered" evidence="1">
    <location>
        <begin position="114"/>
        <end position="147"/>
    </location>
</feature>
<sequence>MDSSSKPTRAAEPRQQVFDPWVSVAAGHQVAETSVGTRWRVARANKLAGQFLGGNGGGERQYDSVGPGTQHYDERLGGIVTPEVRSRATRSVKDLLMQPGLMKEDVLKPKVSAFYSPREKEPSDKSKDTAASAKVGDDPPSSISDVGITAEDILSLTRAAEDEKTQEAKAARQEAADAGKRIFEGVNVYVNGSTFPLVSDHKLKHLMAEHGGSVSLHLGRRTVTHVIIGRPVGRAGFGGGLAGGKLEKEIRKSGGVSVKFVGVEWILDSIKAGSRLPEARFATLKMARKGQRSIYDQFKK</sequence>
<dbReference type="Proteomes" id="UP001201980">
    <property type="component" value="Unassembled WGS sequence"/>
</dbReference>
<dbReference type="InterPro" id="IPR001357">
    <property type="entry name" value="BRCT_dom"/>
</dbReference>
<organism evidence="3 4">
    <name type="scientific">Zalerion maritima</name>
    <dbReference type="NCBI Taxonomy" id="339359"/>
    <lineage>
        <taxon>Eukaryota</taxon>
        <taxon>Fungi</taxon>
        <taxon>Dikarya</taxon>
        <taxon>Ascomycota</taxon>
        <taxon>Pezizomycotina</taxon>
        <taxon>Sordariomycetes</taxon>
        <taxon>Lulworthiomycetidae</taxon>
        <taxon>Lulworthiales</taxon>
        <taxon>Lulworthiaceae</taxon>
        <taxon>Zalerion</taxon>
    </lineage>
</organism>
<dbReference type="GO" id="GO:0070987">
    <property type="term" value="P:error-free translesion synthesis"/>
    <property type="evidence" value="ECO:0007669"/>
    <property type="project" value="TreeGrafter"/>
</dbReference>
<reference evidence="3" key="1">
    <citation type="submission" date="2022-07" db="EMBL/GenBank/DDBJ databases">
        <title>Draft genome sequence of Zalerion maritima ATCC 34329, a (micro)plastics degrading marine fungus.</title>
        <authorList>
            <person name="Paco A."/>
            <person name="Goncalves M.F.M."/>
            <person name="Rocha-Santos T.A.P."/>
            <person name="Alves A."/>
        </authorList>
    </citation>
    <scope>NUCLEOTIDE SEQUENCE</scope>
    <source>
        <strain evidence="3">ATCC 34329</strain>
    </source>
</reference>
<dbReference type="PANTHER" id="PTHR45990:SF1">
    <property type="entry name" value="DNA REPAIR PROTEIN REV1"/>
    <property type="match status" value="1"/>
</dbReference>
<name>A0AAD5WP78_9PEZI</name>
<dbReference type="GO" id="GO:0003887">
    <property type="term" value="F:DNA-directed DNA polymerase activity"/>
    <property type="evidence" value="ECO:0007669"/>
    <property type="project" value="TreeGrafter"/>
</dbReference>
<dbReference type="GO" id="GO:0005634">
    <property type="term" value="C:nucleus"/>
    <property type="evidence" value="ECO:0007669"/>
    <property type="project" value="TreeGrafter"/>
</dbReference>
<dbReference type="Gene3D" id="3.40.50.10190">
    <property type="entry name" value="BRCT domain"/>
    <property type="match status" value="1"/>
</dbReference>
<evidence type="ECO:0000313" key="3">
    <source>
        <dbReference type="EMBL" id="KAJ2896414.1"/>
    </source>
</evidence>
<dbReference type="PANTHER" id="PTHR45990">
    <property type="entry name" value="DNA REPAIR PROTEIN REV1"/>
    <property type="match status" value="1"/>
</dbReference>
<dbReference type="SMART" id="SM00292">
    <property type="entry name" value="BRCT"/>
    <property type="match status" value="1"/>
</dbReference>
<feature type="region of interest" description="Disordered" evidence="1">
    <location>
        <begin position="49"/>
        <end position="80"/>
    </location>
</feature>